<dbReference type="AlphaFoldDB" id="A0AAE3KV80"/>
<name>A0AAE3KV80_9BACT</name>
<feature type="domain" description="DDH" evidence="1">
    <location>
        <begin position="24"/>
        <end position="176"/>
    </location>
</feature>
<sequence length="348" mass="39115">MVEYFTDDKQKLDLYLDWTKKAKNIVITSHQNPDGDAFGSALGLWNYLKQFDIEKVTFISPTDYADFIAWMPGVPAIVVYDNKNKALANELIAEADLIFCTDFSSGSRMKDMKDAVLNSFSKKIIIDHHEQPESFGDLLYWNEHASSTCELIYQMIVKLGHESMIDLDVATCLYTGLLTDTGSFKYPATTPEVHNIAGKLLAKGVVPSSINRSLFDQNDFEKLQFLGYVLSKKMTYLPEYRVCYTSISEKELKKYNSKNGDTEGIVNYGLSIAGSVMSAIFIEKEGLIKISFRSVHDFSVADLARDYFEGGGHKNAAGGRSNLSLEETVQKFLTLLPYLKSQLELQPN</sequence>
<evidence type="ECO:0000259" key="1">
    <source>
        <dbReference type="Pfam" id="PF01368"/>
    </source>
</evidence>
<accession>A0AAE3KV80</accession>
<keyword evidence="4" id="KW-1185">Reference proteome</keyword>
<proteinExistence type="predicted"/>
<dbReference type="InterPro" id="IPR001667">
    <property type="entry name" value="DDH_dom"/>
</dbReference>
<dbReference type="SUPFAM" id="SSF64182">
    <property type="entry name" value="DHH phosphoesterases"/>
    <property type="match status" value="1"/>
</dbReference>
<dbReference type="Gene3D" id="3.10.310.30">
    <property type="match status" value="1"/>
</dbReference>
<dbReference type="PANTHER" id="PTHR47618:SF1">
    <property type="entry name" value="BIFUNCTIONAL OLIGORIBONUCLEASE AND PAP PHOSPHATASE NRNA"/>
    <property type="match status" value="1"/>
</dbReference>
<comment type="caution">
    <text evidence="3">The sequence shown here is derived from an EMBL/GenBank/DDBJ whole genome shotgun (WGS) entry which is preliminary data.</text>
</comment>
<dbReference type="Proteomes" id="UP001204144">
    <property type="component" value="Unassembled WGS sequence"/>
</dbReference>
<evidence type="ECO:0000313" key="4">
    <source>
        <dbReference type="Proteomes" id="UP001204144"/>
    </source>
</evidence>
<dbReference type="Pfam" id="PF01368">
    <property type="entry name" value="DHH"/>
    <property type="match status" value="1"/>
</dbReference>
<evidence type="ECO:0000259" key="2">
    <source>
        <dbReference type="Pfam" id="PF02272"/>
    </source>
</evidence>
<dbReference type="EMBL" id="RJUF01000192">
    <property type="protein sequence ID" value="MCP9765744.1"/>
    <property type="molecule type" value="Genomic_DNA"/>
</dbReference>
<gene>
    <name evidence="3" type="ORF">EGI31_22645</name>
</gene>
<dbReference type="GO" id="GO:0003676">
    <property type="term" value="F:nucleic acid binding"/>
    <property type="evidence" value="ECO:0007669"/>
    <property type="project" value="InterPro"/>
</dbReference>
<dbReference type="InterPro" id="IPR051319">
    <property type="entry name" value="Oligoribo/pAp-PDE_c-di-AMP_PDE"/>
</dbReference>
<dbReference type="Gene3D" id="3.90.1640.10">
    <property type="entry name" value="inorganic pyrophosphatase (n-terminal core)"/>
    <property type="match status" value="1"/>
</dbReference>
<dbReference type="InterPro" id="IPR003156">
    <property type="entry name" value="DHHA1_dom"/>
</dbReference>
<dbReference type="InterPro" id="IPR038763">
    <property type="entry name" value="DHH_sf"/>
</dbReference>
<evidence type="ECO:0000313" key="3">
    <source>
        <dbReference type="EMBL" id="MCP9765744.1"/>
    </source>
</evidence>
<reference evidence="3 4" key="1">
    <citation type="submission" date="2018-11" db="EMBL/GenBank/DDBJ databases">
        <title>Novel bacteria species description.</title>
        <authorList>
            <person name="Han J.-H."/>
        </authorList>
    </citation>
    <scope>NUCLEOTIDE SEQUENCE [LARGE SCALE GENOMIC DNA]</scope>
    <source>
        <strain evidence="3 4">KCTC23259</strain>
    </source>
</reference>
<dbReference type="PANTHER" id="PTHR47618">
    <property type="entry name" value="BIFUNCTIONAL OLIGORIBONUCLEASE AND PAP PHOSPHATASE NRNA"/>
    <property type="match status" value="1"/>
</dbReference>
<feature type="domain" description="DHHA1" evidence="2">
    <location>
        <begin position="244"/>
        <end position="334"/>
    </location>
</feature>
<protein>
    <submittedName>
        <fullName evidence="3">Bifunctional oligoribonuclease/PAP phosphatase NrnA</fullName>
    </submittedName>
</protein>
<organism evidence="3 4">
    <name type="scientific">Lacihabitans soyangensis</name>
    <dbReference type="NCBI Taxonomy" id="869394"/>
    <lineage>
        <taxon>Bacteria</taxon>
        <taxon>Pseudomonadati</taxon>
        <taxon>Bacteroidota</taxon>
        <taxon>Cytophagia</taxon>
        <taxon>Cytophagales</taxon>
        <taxon>Leadbetterellaceae</taxon>
        <taxon>Lacihabitans</taxon>
    </lineage>
</organism>
<dbReference type="Pfam" id="PF02272">
    <property type="entry name" value="DHHA1"/>
    <property type="match status" value="1"/>
</dbReference>